<gene>
    <name evidence="2" type="ORF">FHR33_006419</name>
</gene>
<feature type="compositionally biased region" description="Basic and acidic residues" evidence="1">
    <location>
        <begin position="201"/>
        <end position="211"/>
    </location>
</feature>
<feature type="compositionally biased region" description="Gly residues" evidence="1">
    <location>
        <begin position="81"/>
        <end position="94"/>
    </location>
</feature>
<dbReference type="AlphaFoldDB" id="A0A7W5V7B5"/>
<dbReference type="EMBL" id="JACIBV010000001">
    <property type="protein sequence ID" value="MBB3730559.1"/>
    <property type="molecule type" value="Genomic_DNA"/>
</dbReference>
<feature type="compositionally biased region" description="Basic residues" evidence="1">
    <location>
        <begin position="42"/>
        <end position="52"/>
    </location>
</feature>
<reference evidence="2 3" key="1">
    <citation type="submission" date="2020-08" db="EMBL/GenBank/DDBJ databases">
        <title>Sequencing the genomes of 1000 actinobacteria strains.</title>
        <authorList>
            <person name="Klenk H.-P."/>
        </authorList>
    </citation>
    <scope>NUCLEOTIDE SEQUENCE [LARGE SCALE GENOMIC DNA]</scope>
    <source>
        <strain evidence="2 3">DSM 44320</strain>
    </source>
</reference>
<accession>A0A7W5V7B5</accession>
<sequence length="254" mass="27528">MVRGPRRRSPRWPESMRAEVRGSQRPKRPGARSGQGSEAARGPKRPGVRKAGVRCGRGPRFEEARVRGSRKPGSEVRGSRGPSGQGSGEPGFIGAGVRRGRGPGRRLKPVESPSRCSRGGGRRDGGPPESCWAARLRRTAPRDREARERLAVRDGGRRRTRRGRHEMAGAVGTQRGGAHQTVNRPRWRGGRTTSGSPPDGGAHEGEPDGGRYEMAGGALGTVSGGVRTNLSGARPRVVRWLRMRRRRTSRPARS</sequence>
<organism evidence="2 3">
    <name type="scientific">Nonomuraea dietziae</name>
    <dbReference type="NCBI Taxonomy" id="65515"/>
    <lineage>
        <taxon>Bacteria</taxon>
        <taxon>Bacillati</taxon>
        <taxon>Actinomycetota</taxon>
        <taxon>Actinomycetes</taxon>
        <taxon>Streptosporangiales</taxon>
        <taxon>Streptosporangiaceae</taxon>
        <taxon>Nonomuraea</taxon>
    </lineage>
</organism>
<proteinExistence type="predicted"/>
<evidence type="ECO:0000256" key="1">
    <source>
        <dbReference type="SAM" id="MobiDB-lite"/>
    </source>
</evidence>
<comment type="caution">
    <text evidence="2">The sequence shown here is derived from an EMBL/GenBank/DDBJ whole genome shotgun (WGS) entry which is preliminary data.</text>
</comment>
<evidence type="ECO:0000313" key="3">
    <source>
        <dbReference type="Proteomes" id="UP000579945"/>
    </source>
</evidence>
<evidence type="ECO:0000313" key="2">
    <source>
        <dbReference type="EMBL" id="MBB3730559.1"/>
    </source>
</evidence>
<name>A0A7W5V7B5_9ACTN</name>
<feature type="compositionally biased region" description="Basic residues" evidence="1">
    <location>
        <begin position="98"/>
        <end position="107"/>
    </location>
</feature>
<dbReference type="Proteomes" id="UP000579945">
    <property type="component" value="Unassembled WGS sequence"/>
</dbReference>
<protein>
    <submittedName>
        <fullName evidence="2">Uncharacterized protein</fullName>
    </submittedName>
</protein>
<feature type="compositionally biased region" description="Basic residues" evidence="1">
    <location>
        <begin position="1"/>
        <end position="10"/>
    </location>
</feature>
<feature type="compositionally biased region" description="Basic and acidic residues" evidence="1">
    <location>
        <begin position="140"/>
        <end position="157"/>
    </location>
</feature>
<keyword evidence="3" id="KW-1185">Reference proteome</keyword>
<feature type="compositionally biased region" description="Basic and acidic residues" evidence="1">
    <location>
        <begin position="59"/>
        <end position="78"/>
    </location>
</feature>
<feature type="region of interest" description="Disordered" evidence="1">
    <location>
        <begin position="1"/>
        <end position="230"/>
    </location>
</feature>